<reference evidence="1" key="1">
    <citation type="journal article" date="2015" name="Nature">
        <title>Complex archaea that bridge the gap between prokaryotes and eukaryotes.</title>
        <authorList>
            <person name="Spang A."/>
            <person name="Saw J.H."/>
            <person name="Jorgensen S.L."/>
            <person name="Zaremba-Niedzwiedzka K."/>
            <person name="Martijn J."/>
            <person name="Lind A.E."/>
            <person name="van Eijk R."/>
            <person name="Schleper C."/>
            <person name="Guy L."/>
            <person name="Ettema T.J."/>
        </authorList>
    </citation>
    <scope>NUCLEOTIDE SEQUENCE</scope>
</reference>
<name>A0A0F9HSW2_9ZZZZ</name>
<comment type="caution">
    <text evidence="1">The sequence shown here is derived from an EMBL/GenBank/DDBJ whole genome shotgun (WGS) entry which is preliminary data.</text>
</comment>
<sequence>MAYKEMTLIDIREHIDDGKLVVYLDEEYGYRQWFWFPNMPESELQAYWDSLNAPDFYFSIYKLLGDMVPCESDFPMYDVWDEGFRLENSWRAHLHWDDDSWLKGPGDKYGKKEKV</sequence>
<protein>
    <submittedName>
        <fullName evidence="1">Uncharacterized protein</fullName>
    </submittedName>
</protein>
<dbReference type="AlphaFoldDB" id="A0A0F9HSW2"/>
<accession>A0A0F9HSW2</accession>
<evidence type="ECO:0000313" key="1">
    <source>
        <dbReference type="EMBL" id="KKL84750.1"/>
    </source>
</evidence>
<proteinExistence type="predicted"/>
<gene>
    <name evidence="1" type="ORF">LCGC14_1961550</name>
</gene>
<organism evidence="1">
    <name type="scientific">marine sediment metagenome</name>
    <dbReference type="NCBI Taxonomy" id="412755"/>
    <lineage>
        <taxon>unclassified sequences</taxon>
        <taxon>metagenomes</taxon>
        <taxon>ecological metagenomes</taxon>
    </lineage>
</organism>
<dbReference type="EMBL" id="LAZR01021613">
    <property type="protein sequence ID" value="KKL84750.1"/>
    <property type="molecule type" value="Genomic_DNA"/>
</dbReference>